<dbReference type="OrthoDB" id="9779738at2"/>
<dbReference type="PANTHER" id="PTHR23402:SF1">
    <property type="entry name" value="PYROGLUTAMYL-PEPTIDASE I"/>
    <property type="match status" value="1"/>
</dbReference>
<dbReference type="CDD" id="cd00501">
    <property type="entry name" value="Peptidase_C15"/>
    <property type="match status" value="1"/>
</dbReference>
<keyword evidence="5" id="KW-0963">Cytoplasm</keyword>
<comment type="similarity">
    <text evidence="4">Belongs to the peptidase C15 family.</text>
</comment>
<dbReference type="PANTHER" id="PTHR23402">
    <property type="entry name" value="PROTEASE FAMILY C15 PYROGLUTAMYL-PEPTIDASE I-RELATED"/>
    <property type="match status" value="1"/>
</dbReference>
<evidence type="ECO:0000256" key="2">
    <source>
        <dbReference type="ARBA" id="ARBA00002280"/>
    </source>
</evidence>
<evidence type="ECO:0000313" key="12">
    <source>
        <dbReference type="Proteomes" id="UP000280819"/>
    </source>
</evidence>
<evidence type="ECO:0000256" key="5">
    <source>
        <dbReference type="ARBA" id="ARBA00022490"/>
    </source>
</evidence>
<evidence type="ECO:0000313" key="11">
    <source>
        <dbReference type="EMBL" id="RRD07228.1"/>
    </source>
</evidence>
<dbReference type="InterPro" id="IPR036440">
    <property type="entry name" value="Peptidase_C15-like_sf"/>
</dbReference>
<organism evidence="11 12">
    <name type="scientific">Arachnia propionica</name>
    <dbReference type="NCBI Taxonomy" id="1750"/>
    <lineage>
        <taxon>Bacteria</taxon>
        <taxon>Bacillati</taxon>
        <taxon>Actinomycetota</taxon>
        <taxon>Actinomycetes</taxon>
        <taxon>Propionibacteriales</taxon>
        <taxon>Propionibacteriaceae</taxon>
        <taxon>Arachnia</taxon>
    </lineage>
</organism>
<comment type="function">
    <text evidence="2">Removes 5-oxoproline from various penultimate amino acid residues except L-proline.</text>
</comment>
<accession>A0A3P1TD57</accession>
<dbReference type="EC" id="3.4.19.3" evidence="9"/>
<dbReference type="GO" id="GO:0016920">
    <property type="term" value="F:pyroglutamyl-peptidase activity"/>
    <property type="evidence" value="ECO:0007669"/>
    <property type="project" value="UniProtKB-EC"/>
</dbReference>
<gene>
    <name evidence="11" type="ORF">EII34_01735</name>
</gene>
<dbReference type="InterPro" id="IPR016125">
    <property type="entry name" value="Peptidase_C15-like"/>
</dbReference>
<evidence type="ECO:0000256" key="1">
    <source>
        <dbReference type="ARBA" id="ARBA00001770"/>
    </source>
</evidence>
<sequence>MTTVDPSVLITGFEPFGGGSTNPSGQLVERLADTHPGEVLPVEFAGLRERLGVLLDRWRPGHVVCLGLSAQASGITFERVALNLMDASIPDNAGEQPVDVPVVDGGDAALWATLPVKSMLDATRAAGVPGELSLSAGAYVCNALLYTVLDIAAGQPTATRPRCGFIHLPPTGILDLDTQERGLRAALNTLSGAGPRR</sequence>
<feature type="active site" evidence="10">
    <location>
        <position position="141"/>
    </location>
</feature>
<evidence type="ECO:0000256" key="9">
    <source>
        <dbReference type="PROSITE-ProRule" id="PRU10076"/>
    </source>
</evidence>
<evidence type="ECO:0000256" key="6">
    <source>
        <dbReference type="ARBA" id="ARBA00022670"/>
    </source>
</evidence>
<keyword evidence="8" id="KW-0788">Thiol protease</keyword>
<comment type="catalytic activity">
    <reaction evidence="1 9">
        <text>Release of an N-terminal pyroglutamyl group from a polypeptide, the second amino acid generally not being Pro.</text>
        <dbReference type="EC" id="3.4.19.3"/>
    </reaction>
</comment>
<evidence type="ECO:0000256" key="10">
    <source>
        <dbReference type="PROSITE-ProRule" id="PRU10077"/>
    </source>
</evidence>
<evidence type="ECO:0000256" key="4">
    <source>
        <dbReference type="ARBA" id="ARBA00006641"/>
    </source>
</evidence>
<dbReference type="PIRSF" id="PIRSF015592">
    <property type="entry name" value="Prld-crbxl_pptds"/>
    <property type="match status" value="1"/>
</dbReference>
<proteinExistence type="inferred from homology"/>
<reference evidence="11 12" key="1">
    <citation type="submission" date="2018-11" db="EMBL/GenBank/DDBJ databases">
        <title>Genomes From Bacteria Associated with the Canine Oral Cavity: a Test Case for Automated Genome-Based Taxonomic Assignment.</title>
        <authorList>
            <person name="Coil D.A."/>
            <person name="Jospin G."/>
            <person name="Darling A.E."/>
            <person name="Wallis C."/>
            <person name="Davis I.J."/>
            <person name="Harris S."/>
            <person name="Eisen J.A."/>
            <person name="Holcombe L.J."/>
            <person name="O'Flynn C."/>
        </authorList>
    </citation>
    <scope>NUCLEOTIDE SEQUENCE [LARGE SCALE GENOMIC DNA]</scope>
    <source>
        <strain evidence="11 12">OH887_COT-365</strain>
    </source>
</reference>
<dbReference type="GO" id="GO:0005829">
    <property type="term" value="C:cytosol"/>
    <property type="evidence" value="ECO:0007669"/>
    <property type="project" value="InterPro"/>
</dbReference>
<evidence type="ECO:0000256" key="7">
    <source>
        <dbReference type="ARBA" id="ARBA00022801"/>
    </source>
</evidence>
<feature type="active site" evidence="9">
    <location>
        <position position="78"/>
    </location>
</feature>
<dbReference type="Gene3D" id="3.40.630.20">
    <property type="entry name" value="Peptidase C15, pyroglutamyl peptidase I-like"/>
    <property type="match status" value="1"/>
</dbReference>
<keyword evidence="6" id="KW-0645">Protease</keyword>
<dbReference type="SUPFAM" id="SSF53182">
    <property type="entry name" value="Pyrrolidone carboxyl peptidase (pyroglutamate aminopeptidase)"/>
    <property type="match status" value="1"/>
</dbReference>
<dbReference type="Proteomes" id="UP000280819">
    <property type="component" value="Unassembled WGS sequence"/>
</dbReference>
<dbReference type="GO" id="GO:0006508">
    <property type="term" value="P:proteolysis"/>
    <property type="evidence" value="ECO:0007669"/>
    <property type="project" value="UniProtKB-KW"/>
</dbReference>
<evidence type="ECO:0000256" key="3">
    <source>
        <dbReference type="ARBA" id="ARBA00004496"/>
    </source>
</evidence>
<dbReference type="PROSITE" id="PS01334">
    <property type="entry name" value="PYRASE_CYS"/>
    <property type="match status" value="1"/>
</dbReference>
<dbReference type="InterPro" id="IPR000816">
    <property type="entry name" value="Peptidase_C15"/>
</dbReference>
<evidence type="ECO:0000256" key="8">
    <source>
        <dbReference type="ARBA" id="ARBA00022807"/>
    </source>
</evidence>
<name>A0A3P1TD57_9ACTN</name>
<dbReference type="PROSITE" id="PS01333">
    <property type="entry name" value="PYRASE_GLU"/>
    <property type="match status" value="1"/>
</dbReference>
<comment type="caution">
    <text evidence="11">The sequence shown here is derived from an EMBL/GenBank/DDBJ whole genome shotgun (WGS) entry which is preliminary data.</text>
</comment>
<dbReference type="Pfam" id="PF01470">
    <property type="entry name" value="Peptidase_C15"/>
    <property type="match status" value="1"/>
</dbReference>
<comment type="subcellular location">
    <subcellularLocation>
        <location evidence="3">Cytoplasm</location>
    </subcellularLocation>
</comment>
<dbReference type="PRINTS" id="PR00706">
    <property type="entry name" value="PYROGLUPTASE"/>
</dbReference>
<dbReference type="InterPro" id="IPR033694">
    <property type="entry name" value="PGPEP1_Cys_AS"/>
</dbReference>
<dbReference type="InterPro" id="IPR033693">
    <property type="entry name" value="PGPEP1_Glu_AS"/>
</dbReference>
<dbReference type="AlphaFoldDB" id="A0A3P1TD57"/>
<keyword evidence="7" id="KW-0378">Hydrolase</keyword>
<dbReference type="RefSeq" id="WP_124842203.1">
    <property type="nucleotide sequence ID" value="NZ_JAUNKP010000001.1"/>
</dbReference>
<protein>
    <recommendedName>
        <fullName evidence="9">Pyroglutamyl-peptidase I</fullName>
        <ecNumber evidence="9">3.4.19.3</ecNumber>
    </recommendedName>
</protein>
<dbReference type="EMBL" id="RQZG01000001">
    <property type="protein sequence ID" value="RRD07228.1"/>
    <property type="molecule type" value="Genomic_DNA"/>
</dbReference>